<dbReference type="InterPro" id="IPR036390">
    <property type="entry name" value="WH_DNA-bd_sf"/>
</dbReference>
<proteinExistence type="predicted"/>
<gene>
    <name evidence="5" type="ORF">D7Z26_18110</name>
</gene>
<dbReference type="PANTHER" id="PTHR42756">
    <property type="entry name" value="TRANSCRIPTIONAL REGULATOR, MARR"/>
    <property type="match status" value="1"/>
</dbReference>
<keyword evidence="1" id="KW-0805">Transcription regulation</keyword>
<dbReference type="InterPro" id="IPR036388">
    <property type="entry name" value="WH-like_DNA-bd_sf"/>
</dbReference>
<dbReference type="OrthoDB" id="166070at2"/>
<dbReference type="GO" id="GO:0003700">
    <property type="term" value="F:DNA-binding transcription factor activity"/>
    <property type="evidence" value="ECO:0007669"/>
    <property type="project" value="InterPro"/>
</dbReference>
<reference evidence="5 6" key="1">
    <citation type="submission" date="2018-10" db="EMBL/GenBank/DDBJ databases">
        <title>Cohnella sp. M2MS4P-1, whole genome shotgun sequence.</title>
        <authorList>
            <person name="Tuo L."/>
        </authorList>
    </citation>
    <scope>NUCLEOTIDE SEQUENCE [LARGE SCALE GENOMIC DNA]</scope>
    <source>
        <strain evidence="5 6">M2MS4P-1</strain>
    </source>
</reference>
<dbReference type="GO" id="GO:0003677">
    <property type="term" value="F:DNA binding"/>
    <property type="evidence" value="ECO:0007669"/>
    <property type="project" value="UniProtKB-KW"/>
</dbReference>
<dbReference type="SMART" id="SM00347">
    <property type="entry name" value="HTH_MARR"/>
    <property type="match status" value="1"/>
</dbReference>
<dbReference type="PROSITE" id="PS50995">
    <property type="entry name" value="HTH_MARR_2"/>
    <property type="match status" value="1"/>
</dbReference>
<protein>
    <submittedName>
        <fullName evidence="5">MarR family transcriptional regulator</fullName>
    </submittedName>
</protein>
<dbReference type="AlphaFoldDB" id="A0A494XPF1"/>
<dbReference type="Gene3D" id="1.10.10.10">
    <property type="entry name" value="Winged helix-like DNA-binding domain superfamily/Winged helix DNA-binding domain"/>
    <property type="match status" value="1"/>
</dbReference>
<name>A0A494XPF1_9BACL</name>
<organism evidence="5 6">
    <name type="scientific">Cohnella endophytica</name>
    <dbReference type="NCBI Taxonomy" id="2419778"/>
    <lineage>
        <taxon>Bacteria</taxon>
        <taxon>Bacillati</taxon>
        <taxon>Bacillota</taxon>
        <taxon>Bacilli</taxon>
        <taxon>Bacillales</taxon>
        <taxon>Paenibacillaceae</taxon>
        <taxon>Cohnella</taxon>
    </lineage>
</organism>
<keyword evidence="3" id="KW-0804">Transcription</keyword>
<feature type="domain" description="HTH marR-type" evidence="4">
    <location>
        <begin position="2"/>
        <end position="142"/>
    </location>
</feature>
<sequence length="149" mass="17309">MKTDLSDSISESFVTLVPLLNQKLLRNLPLDQMALNLSPTNFHLLRALYEKRKATITELCNHMRVSRPNMTPLVDKLVRHGLVRRRPTAEDRRFVEIEITEEGDRHCREMRQMILKHIHSKLESLDEEDLAALEQCLNTMKTIALKIAP</sequence>
<accession>A0A494XPF1</accession>
<evidence type="ECO:0000313" key="5">
    <source>
        <dbReference type="EMBL" id="RKP51682.1"/>
    </source>
</evidence>
<evidence type="ECO:0000256" key="1">
    <source>
        <dbReference type="ARBA" id="ARBA00023015"/>
    </source>
</evidence>
<dbReference type="Proteomes" id="UP000282076">
    <property type="component" value="Unassembled WGS sequence"/>
</dbReference>
<evidence type="ECO:0000256" key="3">
    <source>
        <dbReference type="ARBA" id="ARBA00023163"/>
    </source>
</evidence>
<dbReference type="RefSeq" id="WP_120978413.1">
    <property type="nucleotide sequence ID" value="NZ_RBZM01000007.1"/>
</dbReference>
<comment type="caution">
    <text evidence="5">The sequence shown here is derived from an EMBL/GenBank/DDBJ whole genome shotgun (WGS) entry which is preliminary data.</text>
</comment>
<dbReference type="SUPFAM" id="SSF46785">
    <property type="entry name" value="Winged helix' DNA-binding domain"/>
    <property type="match status" value="1"/>
</dbReference>
<keyword evidence="6" id="KW-1185">Reference proteome</keyword>
<dbReference type="PRINTS" id="PR00598">
    <property type="entry name" value="HTHMARR"/>
</dbReference>
<evidence type="ECO:0000259" key="4">
    <source>
        <dbReference type="PROSITE" id="PS50995"/>
    </source>
</evidence>
<dbReference type="PANTHER" id="PTHR42756:SF1">
    <property type="entry name" value="TRANSCRIPTIONAL REPRESSOR OF EMRAB OPERON"/>
    <property type="match status" value="1"/>
</dbReference>
<keyword evidence="2" id="KW-0238">DNA-binding</keyword>
<dbReference type="EMBL" id="RBZM01000007">
    <property type="protein sequence ID" value="RKP51682.1"/>
    <property type="molecule type" value="Genomic_DNA"/>
</dbReference>
<evidence type="ECO:0000256" key="2">
    <source>
        <dbReference type="ARBA" id="ARBA00023125"/>
    </source>
</evidence>
<dbReference type="Pfam" id="PF01047">
    <property type="entry name" value="MarR"/>
    <property type="match status" value="1"/>
</dbReference>
<evidence type="ECO:0000313" key="6">
    <source>
        <dbReference type="Proteomes" id="UP000282076"/>
    </source>
</evidence>
<dbReference type="InterPro" id="IPR000835">
    <property type="entry name" value="HTH_MarR-typ"/>
</dbReference>